<evidence type="ECO:0000313" key="3">
    <source>
        <dbReference type="Proteomes" id="UP000541444"/>
    </source>
</evidence>
<dbReference type="InterPro" id="IPR046960">
    <property type="entry name" value="PPR_At4g14850-like_plant"/>
</dbReference>
<dbReference type="AlphaFoldDB" id="A0A7J7KXR7"/>
<dbReference type="PROSITE" id="PS51257">
    <property type="entry name" value="PROKAR_LIPOPROTEIN"/>
    <property type="match status" value="1"/>
</dbReference>
<dbReference type="Gene3D" id="1.25.40.10">
    <property type="entry name" value="Tetratricopeptide repeat domain"/>
    <property type="match status" value="1"/>
</dbReference>
<dbReference type="GO" id="GO:0009451">
    <property type="term" value="P:RNA modification"/>
    <property type="evidence" value="ECO:0007669"/>
    <property type="project" value="InterPro"/>
</dbReference>
<evidence type="ECO:0000313" key="2">
    <source>
        <dbReference type="EMBL" id="KAF6135127.1"/>
    </source>
</evidence>
<evidence type="ECO:0000256" key="1">
    <source>
        <dbReference type="SAM" id="Coils"/>
    </source>
</evidence>
<keyword evidence="3" id="KW-1185">Reference proteome</keyword>
<keyword evidence="1" id="KW-0175">Coiled coil</keyword>
<evidence type="ECO:0008006" key="4">
    <source>
        <dbReference type="Google" id="ProtNLM"/>
    </source>
</evidence>
<dbReference type="OrthoDB" id="1868351at2759"/>
<name>A0A7J7KXR7_9MAGN</name>
<dbReference type="InterPro" id="IPR046848">
    <property type="entry name" value="E_motif"/>
</dbReference>
<accession>A0A7J7KXR7</accession>
<feature type="coiled-coil region" evidence="1">
    <location>
        <begin position="323"/>
        <end position="430"/>
    </location>
</feature>
<dbReference type="PANTHER" id="PTHR47926:SF365">
    <property type="entry name" value="DYW DOMAIN-CONTAINING PROTEIN"/>
    <property type="match status" value="1"/>
</dbReference>
<proteinExistence type="predicted"/>
<dbReference type="Pfam" id="PF20431">
    <property type="entry name" value="E_motif"/>
    <property type="match status" value="1"/>
</dbReference>
<dbReference type="GO" id="GO:0003723">
    <property type="term" value="F:RNA binding"/>
    <property type="evidence" value="ECO:0007669"/>
    <property type="project" value="InterPro"/>
</dbReference>
<dbReference type="InterPro" id="IPR011990">
    <property type="entry name" value="TPR-like_helical_dom_sf"/>
</dbReference>
<gene>
    <name evidence="2" type="ORF">GIB67_040438</name>
</gene>
<sequence>MVNNGFKGSHTSMISVITACGRSSRLKEGRSLHGSLIRNFLDSNLILETSLIDISPIDGITLFQDMLGTDKNRITFLPDEATFVGVLCACARVGLLSKGRDYFNQMAHVYNVKPQFAHYWCVVNLYAGACLIQEAKKLLKDFAGDGLLDLSMLLGGLLGSCRFQGEMDLGEQMALYLIDLEPLNVSRYTLLATIYGVAGRWEDVEKARAVSCTKAYSKDEVEAYRADTYDQEEKVEDDVVGVVDGLDGMSPRTRLKDMRRRIKYLEVELAQERKTSASLLSSQAELQYNCYVQVELESARLREGEARQCYQEFAEEFDKMREIQEKDAKIEKGKKELKKLKEQAGKLKSDNIALTVKSRETDMARYRIHALERLEEDLNQLMASLRNDLARKTHDQEQIQSDLPNSRSELGRLKKKLADKANELKVAQDDLFASEAAAKQLTIAFSVKDMELRMIQRKCN</sequence>
<protein>
    <recommendedName>
        <fullName evidence="4">Pentatricopeptide repeat-containing protein</fullName>
    </recommendedName>
</protein>
<organism evidence="2 3">
    <name type="scientific">Kingdonia uniflora</name>
    <dbReference type="NCBI Taxonomy" id="39325"/>
    <lineage>
        <taxon>Eukaryota</taxon>
        <taxon>Viridiplantae</taxon>
        <taxon>Streptophyta</taxon>
        <taxon>Embryophyta</taxon>
        <taxon>Tracheophyta</taxon>
        <taxon>Spermatophyta</taxon>
        <taxon>Magnoliopsida</taxon>
        <taxon>Ranunculales</taxon>
        <taxon>Circaeasteraceae</taxon>
        <taxon>Kingdonia</taxon>
    </lineage>
</organism>
<comment type="caution">
    <text evidence="2">The sequence shown here is derived from an EMBL/GenBank/DDBJ whole genome shotgun (WGS) entry which is preliminary data.</text>
</comment>
<dbReference type="Proteomes" id="UP000541444">
    <property type="component" value="Unassembled WGS sequence"/>
</dbReference>
<dbReference type="EMBL" id="JACGCM010002813">
    <property type="protein sequence ID" value="KAF6135127.1"/>
    <property type="molecule type" value="Genomic_DNA"/>
</dbReference>
<dbReference type="PANTHER" id="PTHR47926">
    <property type="entry name" value="PENTATRICOPEPTIDE REPEAT-CONTAINING PROTEIN"/>
    <property type="match status" value="1"/>
</dbReference>
<reference evidence="2 3" key="1">
    <citation type="journal article" date="2020" name="IScience">
        <title>Genome Sequencing of the Endangered Kingdonia uniflora (Circaeasteraceae, Ranunculales) Reveals Potential Mechanisms of Evolutionary Specialization.</title>
        <authorList>
            <person name="Sun Y."/>
            <person name="Deng T."/>
            <person name="Zhang A."/>
            <person name="Moore M.J."/>
            <person name="Landis J.B."/>
            <person name="Lin N."/>
            <person name="Zhang H."/>
            <person name="Zhang X."/>
            <person name="Huang J."/>
            <person name="Zhang X."/>
            <person name="Sun H."/>
            <person name="Wang H."/>
        </authorList>
    </citation>
    <scope>NUCLEOTIDE SEQUENCE [LARGE SCALE GENOMIC DNA]</scope>
    <source>
        <strain evidence="2">TB1705</strain>
        <tissue evidence="2">Leaf</tissue>
    </source>
</reference>